<dbReference type="PANTHER" id="PTHR30371:SF0">
    <property type="entry name" value="SEC-INDEPENDENT PROTEIN TRANSLOCASE PROTEIN TATC, CHLOROPLASTIC-RELATED"/>
    <property type="match status" value="1"/>
</dbReference>
<keyword evidence="5" id="KW-0811">Translocation</keyword>
<comment type="subunit">
    <text evidence="5">Forms a complex with TatA.</text>
</comment>
<keyword evidence="5" id="KW-1003">Cell membrane</keyword>
<feature type="transmembrane region" description="Helical" evidence="5">
    <location>
        <begin position="300"/>
        <end position="324"/>
    </location>
</feature>
<accession>A0A286RK81</accession>
<dbReference type="NCBIfam" id="TIGR00945">
    <property type="entry name" value="tatC"/>
    <property type="match status" value="1"/>
</dbReference>
<comment type="similarity">
    <text evidence="5">Belongs to the TatC family.</text>
</comment>
<comment type="function">
    <text evidence="5">Part of the twin-arginine translocation (Tat) system that transports large folded proteins containing a characteristic twin-arginine motif in their signal peptide across membranes.</text>
</comment>
<dbReference type="AlphaFoldDB" id="A0A286RK81"/>
<evidence type="ECO:0000256" key="5">
    <source>
        <dbReference type="HAMAP-Rule" id="MF_00902"/>
    </source>
</evidence>
<feature type="transmembrane region" description="Helical" evidence="5">
    <location>
        <begin position="331"/>
        <end position="354"/>
    </location>
</feature>
<evidence type="ECO:0000256" key="4">
    <source>
        <dbReference type="ARBA" id="ARBA00023136"/>
    </source>
</evidence>
<comment type="subcellular location">
    <subcellularLocation>
        <location evidence="5">Cell membrane</location>
        <topology evidence="5">Multi-pass membrane protein</topology>
    </subcellularLocation>
    <subcellularLocation>
        <location evidence="1">Membrane</location>
        <topology evidence="1">Multi-pass membrane protein</topology>
    </subcellularLocation>
</comment>
<feature type="transmembrane region" description="Helical" evidence="5">
    <location>
        <begin position="415"/>
        <end position="435"/>
    </location>
</feature>
<dbReference type="HAMAP" id="MF_00902">
    <property type="entry name" value="TatC"/>
    <property type="match status" value="1"/>
</dbReference>
<dbReference type="EMBL" id="CP018477">
    <property type="protein sequence ID" value="ASV76358.1"/>
    <property type="molecule type" value="Genomic_DNA"/>
</dbReference>
<feature type="transmembrane region" description="Helical" evidence="5">
    <location>
        <begin position="36"/>
        <end position="58"/>
    </location>
</feature>
<dbReference type="OrthoDB" id="9777044at2"/>
<organism evidence="6 7">
    <name type="scientific">Thermogutta terrifontis</name>
    <dbReference type="NCBI Taxonomy" id="1331910"/>
    <lineage>
        <taxon>Bacteria</taxon>
        <taxon>Pseudomonadati</taxon>
        <taxon>Planctomycetota</taxon>
        <taxon>Planctomycetia</taxon>
        <taxon>Pirellulales</taxon>
        <taxon>Thermoguttaceae</taxon>
        <taxon>Thermogutta</taxon>
    </lineage>
</organism>
<dbReference type="Proteomes" id="UP000215086">
    <property type="component" value="Chromosome"/>
</dbReference>
<dbReference type="GO" id="GO:0043953">
    <property type="term" value="P:protein transport by the Tat complex"/>
    <property type="evidence" value="ECO:0007669"/>
    <property type="project" value="UniProtKB-UniRule"/>
</dbReference>
<sequence>MIRLLPPPKSDEDLFRESTMTFGEHLEELRQSLFRALLGLAVGVVIGLIFGNWVVMLIQRPLEKALTEHYIRLSQREVAQQIKTLRAAGVETPFTEEAASQFVVSKQVLAEEYLVSPRELVVQFASALQAMRKRWEEDQNAVVSLKKFLESREPLPHDTNRLAQLLRGFDVLESRWPAVLGEMAINTSSGQPTGLLSTKEIAKLKEMVVAGGAISDEAREKLVDALGRVSSQIEKGIATFHREHGNLTSLASVALLEPGRVDDSELMHVFLWRPAKEDPRVRARSLSAHEAFAIYMKASFLFGAIISSPWVFYQIWSFVAAGLYRHERRFVYIFLPFSLALFLAGAALAFVYVFEPVLTFLFQFNDWLGIQLEPRISEWLSFVLILPLGFGIGFQLPLVMLFLERIGIFTLQDYWSQWRIAVVVIFIIAAILTPPDPSSQLLMAIPLCLLYFGGMALCKFFPRNISAPSR</sequence>
<keyword evidence="3 5" id="KW-1133">Transmembrane helix</keyword>
<name>A0A286RK81_9BACT</name>
<keyword evidence="7" id="KW-1185">Reference proteome</keyword>
<dbReference type="GO" id="GO:0033281">
    <property type="term" value="C:TAT protein transport complex"/>
    <property type="evidence" value="ECO:0007669"/>
    <property type="project" value="UniProtKB-UniRule"/>
</dbReference>
<dbReference type="Pfam" id="PF00902">
    <property type="entry name" value="TatC"/>
    <property type="match status" value="2"/>
</dbReference>
<keyword evidence="5" id="KW-0653">Protein transport</keyword>
<reference evidence="6 7" key="1">
    <citation type="journal article" name="Front. Microbiol.">
        <title>Sugar Metabolism of the First Thermophilic Planctomycete Thermogutta terrifontis: Comparative Genomic and Transcriptomic Approaches.</title>
        <authorList>
            <person name="Elcheninov A.G."/>
            <person name="Menzel P."/>
            <person name="Gudbergsdottir S.R."/>
            <person name="Slesarev A.I."/>
            <person name="Kadnikov V.V."/>
            <person name="Krogh A."/>
            <person name="Bonch-Osmolovskaya E.A."/>
            <person name="Peng X."/>
            <person name="Kublanov I.V."/>
        </authorList>
    </citation>
    <scope>NUCLEOTIDE SEQUENCE [LARGE SCALE GENOMIC DNA]</scope>
    <source>
        <strain evidence="6 7">R1</strain>
    </source>
</reference>
<protein>
    <recommendedName>
        <fullName evidence="5">Sec-independent protein translocase protein TatC</fullName>
    </recommendedName>
</protein>
<keyword evidence="4 5" id="KW-0472">Membrane</keyword>
<feature type="transmembrane region" description="Helical" evidence="5">
    <location>
        <begin position="379"/>
        <end position="403"/>
    </location>
</feature>
<evidence type="ECO:0000313" key="6">
    <source>
        <dbReference type="EMBL" id="ASV76358.1"/>
    </source>
</evidence>
<dbReference type="GO" id="GO:0009977">
    <property type="term" value="F:proton motive force dependent protein transmembrane transporter activity"/>
    <property type="evidence" value="ECO:0007669"/>
    <property type="project" value="TreeGrafter"/>
</dbReference>
<keyword evidence="2 5" id="KW-0812">Transmembrane</keyword>
<keyword evidence="5" id="KW-0813">Transport</keyword>
<evidence type="ECO:0000313" key="7">
    <source>
        <dbReference type="Proteomes" id="UP000215086"/>
    </source>
</evidence>
<feature type="transmembrane region" description="Helical" evidence="5">
    <location>
        <begin position="441"/>
        <end position="461"/>
    </location>
</feature>
<evidence type="ECO:0000256" key="1">
    <source>
        <dbReference type="ARBA" id="ARBA00004141"/>
    </source>
</evidence>
<evidence type="ECO:0000256" key="3">
    <source>
        <dbReference type="ARBA" id="ARBA00022989"/>
    </source>
</evidence>
<proteinExistence type="inferred from homology"/>
<dbReference type="InterPro" id="IPR002033">
    <property type="entry name" value="TatC"/>
</dbReference>
<evidence type="ECO:0000256" key="2">
    <source>
        <dbReference type="ARBA" id="ARBA00022692"/>
    </source>
</evidence>
<dbReference type="KEGG" id="ttf:THTE_3757"/>
<gene>
    <name evidence="5" type="primary">tatC</name>
    <name evidence="6" type="ORF">THTE_3757</name>
</gene>
<dbReference type="PANTHER" id="PTHR30371">
    <property type="entry name" value="SEC-INDEPENDENT PROTEIN TRANSLOCASE PROTEIN TATC"/>
    <property type="match status" value="1"/>
</dbReference>
<dbReference type="GO" id="GO:0065002">
    <property type="term" value="P:intracellular protein transmembrane transport"/>
    <property type="evidence" value="ECO:0007669"/>
    <property type="project" value="TreeGrafter"/>
</dbReference>